<dbReference type="SUPFAM" id="SSF88697">
    <property type="entry name" value="PUA domain-like"/>
    <property type="match status" value="1"/>
</dbReference>
<dbReference type="EMBL" id="JBHTHQ010000021">
    <property type="protein sequence ID" value="MFD0705253.1"/>
    <property type="molecule type" value="Genomic_DNA"/>
</dbReference>
<reference evidence="2" key="1">
    <citation type="journal article" date="2019" name="Int. J. Syst. Evol. Microbiol.">
        <title>The Global Catalogue of Microorganisms (GCM) 10K type strain sequencing project: providing services to taxonomists for standard genome sequencing and annotation.</title>
        <authorList>
            <consortium name="The Broad Institute Genomics Platform"/>
            <consortium name="The Broad Institute Genome Sequencing Center for Infectious Disease"/>
            <person name="Wu L."/>
            <person name="Ma J."/>
        </authorList>
    </citation>
    <scope>NUCLEOTIDE SEQUENCE [LARGE SCALE GENOMIC DNA]</scope>
    <source>
        <strain evidence="2">CCM 8604</strain>
    </source>
</reference>
<name>A0ABW2Y8V2_9BIFI</name>
<evidence type="ECO:0000313" key="2">
    <source>
        <dbReference type="Proteomes" id="UP001597036"/>
    </source>
</evidence>
<sequence length="235" mass="27585">MMSLEEIIFFNRVPNVKRLHEFGFQRSPDGTQLQWEKTIHDGDFTMRVSADTAQSTFETHVYDTDFDDEYVVFRQADDTGAFAGSVREEVIETLKDIAIHCCDIDPTYTPKIWIVPSNMKLFDLDRAFSMTDILMWQQVRGVKVGDEVFVYNSAPESALRYRCQVIQTHIPYEYKDEHFEMHEVMDLKKLDVYAPEQWNLPILRTYGVTTVRGPRHMPDMLRKAIMRESAQIDKR</sequence>
<dbReference type="Proteomes" id="UP001597036">
    <property type="component" value="Unassembled WGS sequence"/>
</dbReference>
<evidence type="ECO:0000313" key="1">
    <source>
        <dbReference type="EMBL" id="MFD0705253.1"/>
    </source>
</evidence>
<dbReference type="RefSeq" id="WP_377938946.1">
    <property type="nucleotide sequence ID" value="NZ_JBHTHQ010000021.1"/>
</dbReference>
<proteinExistence type="predicted"/>
<keyword evidence="2" id="KW-1185">Reference proteome</keyword>
<dbReference type="InterPro" id="IPR015947">
    <property type="entry name" value="PUA-like_sf"/>
</dbReference>
<accession>A0ABW2Y8V2</accession>
<organism evidence="1 2">
    <name type="scientific">Alloscardovia venturai</name>
    <dbReference type="NCBI Taxonomy" id="1769421"/>
    <lineage>
        <taxon>Bacteria</taxon>
        <taxon>Bacillati</taxon>
        <taxon>Actinomycetota</taxon>
        <taxon>Actinomycetes</taxon>
        <taxon>Bifidobacteriales</taxon>
        <taxon>Bifidobacteriaceae</taxon>
        <taxon>Alloscardovia</taxon>
    </lineage>
</organism>
<gene>
    <name evidence="1" type="ORF">ACFQY8_05790</name>
</gene>
<protein>
    <submittedName>
        <fullName evidence="1">Uncharacterized protein</fullName>
    </submittedName>
</protein>
<comment type="caution">
    <text evidence="1">The sequence shown here is derived from an EMBL/GenBank/DDBJ whole genome shotgun (WGS) entry which is preliminary data.</text>
</comment>